<protein>
    <recommendedName>
        <fullName evidence="4">Immunity protein</fullName>
    </recommendedName>
</protein>
<gene>
    <name evidence="2" type="ORF">BG60_33705</name>
</gene>
<evidence type="ECO:0000256" key="1">
    <source>
        <dbReference type="SAM" id="Phobius"/>
    </source>
</evidence>
<keyword evidence="1" id="KW-1133">Transmembrane helix</keyword>
<reference evidence="2 3" key="1">
    <citation type="submission" date="2014-03" db="EMBL/GenBank/DDBJ databases">
        <title>Draft Genome Sequences of Four Burkholderia Strains.</title>
        <authorList>
            <person name="Liu X.Y."/>
            <person name="Li C.X."/>
            <person name="Xu J.H."/>
        </authorList>
    </citation>
    <scope>NUCLEOTIDE SEQUENCE [LARGE SCALE GENOMIC DNA]</scope>
    <source>
        <strain evidence="2 3">OP-1</strain>
    </source>
</reference>
<proteinExistence type="predicted"/>
<organism evidence="2 3">
    <name type="scientific">Caballeronia zhejiangensis</name>
    <dbReference type="NCBI Taxonomy" id="871203"/>
    <lineage>
        <taxon>Bacteria</taxon>
        <taxon>Pseudomonadati</taxon>
        <taxon>Pseudomonadota</taxon>
        <taxon>Betaproteobacteria</taxon>
        <taxon>Burkholderiales</taxon>
        <taxon>Burkholderiaceae</taxon>
        <taxon>Caballeronia</taxon>
    </lineage>
</organism>
<accession>A0A656Q921</accession>
<keyword evidence="3" id="KW-1185">Reference proteome</keyword>
<dbReference type="Proteomes" id="UP000027451">
    <property type="component" value="Unassembled WGS sequence"/>
</dbReference>
<name>A0A656Q921_9BURK</name>
<sequence>MMILFLRDVLLAVLVIGIYLLPAILADRTKRRSVLPLALFNVLLGWTIVGWFAALYWASHPDSAVRLKHIVLDNRRAEAKATIDSLVSRARIRTRSR</sequence>
<keyword evidence="1" id="KW-0472">Membrane</keyword>
<dbReference type="EMBL" id="JFHD01000064">
    <property type="protein sequence ID" value="KDR24839.1"/>
    <property type="molecule type" value="Genomic_DNA"/>
</dbReference>
<dbReference type="Pfam" id="PF14373">
    <property type="entry name" value="Imm_superinfect"/>
    <property type="match status" value="1"/>
</dbReference>
<comment type="caution">
    <text evidence="2">The sequence shown here is derived from an EMBL/GenBank/DDBJ whole genome shotgun (WGS) entry which is preliminary data.</text>
</comment>
<evidence type="ECO:0000313" key="2">
    <source>
        <dbReference type="EMBL" id="KDR24839.1"/>
    </source>
</evidence>
<evidence type="ECO:0000313" key="3">
    <source>
        <dbReference type="Proteomes" id="UP000027451"/>
    </source>
</evidence>
<dbReference type="InterPro" id="IPR016410">
    <property type="entry name" value="Phage_imm"/>
</dbReference>
<dbReference type="AlphaFoldDB" id="A0A656Q921"/>
<keyword evidence="1" id="KW-0812">Transmembrane</keyword>
<feature type="transmembrane region" description="Helical" evidence="1">
    <location>
        <begin position="36"/>
        <end position="58"/>
    </location>
</feature>
<evidence type="ECO:0008006" key="4">
    <source>
        <dbReference type="Google" id="ProtNLM"/>
    </source>
</evidence>